<dbReference type="Proteomes" id="UP001186944">
    <property type="component" value="Unassembled WGS sequence"/>
</dbReference>
<evidence type="ECO:0000259" key="1">
    <source>
        <dbReference type="PROSITE" id="PS50878"/>
    </source>
</evidence>
<dbReference type="PROSITE" id="PS50878">
    <property type="entry name" value="RT_POL"/>
    <property type="match status" value="1"/>
</dbReference>
<protein>
    <recommendedName>
        <fullName evidence="1">Reverse transcriptase domain-containing protein</fullName>
    </recommendedName>
</protein>
<dbReference type="CDD" id="cd01650">
    <property type="entry name" value="RT_nLTR_like"/>
    <property type="match status" value="1"/>
</dbReference>
<evidence type="ECO:0000313" key="3">
    <source>
        <dbReference type="Proteomes" id="UP001186944"/>
    </source>
</evidence>
<name>A0AA89BHQ8_PINIB</name>
<gene>
    <name evidence="2" type="ORF">FSP39_006593</name>
</gene>
<proteinExistence type="predicted"/>
<dbReference type="InterPro" id="IPR045609">
    <property type="entry name" value="DUF6451"/>
</dbReference>
<keyword evidence="3" id="KW-1185">Reference proteome</keyword>
<dbReference type="PANTHER" id="PTHR47027:SF25">
    <property type="entry name" value="REVERSE TRANSCRIPTASE DOMAIN-CONTAINING PROTEIN"/>
    <property type="match status" value="1"/>
</dbReference>
<dbReference type="AlphaFoldDB" id="A0AA89BHQ8"/>
<dbReference type="InterPro" id="IPR043502">
    <property type="entry name" value="DNA/RNA_pol_sf"/>
</dbReference>
<dbReference type="EMBL" id="VSWD01000014">
    <property type="protein sequence ID" value="KAK3082831.1"/>
    <property type="molecule type" value="Genomic_DNA"/>
</dbReference>
<dbReference type="Pfam" id="PF20049">
    <property type="entry name" value="DUF6451"/>
    <property type="match status" value="1"/>
</dbReference>
<dbReference type="Pfam" id="PF00078">
    <property type="entry name" value="RVT_1"/>
    <property type="match status" value="1"/>
</dbReference>
<comment type="caution">
    <text evidence="2">The sequence shown here is derived from an EMBL/GenBank/DDBJ whole genome shotgun (WGS) entry which is preliminary data.</text>
</comment>
<sequence length="502" mass="58582">MRNDWRKWTDDLMNEAERAASNGHMRTVYEVTRMLCNERSTGKVVKDKDCRVLSSQEERKKRWKEHFEEVLNRPQPSHPLEIDDERDTVEEIDIGPIQKDEIIKAMKKLKNGKSGGIDGITAEIMKADMETTIRYLEKLFTTIWNKEVIPPEWNKGLIVKIRKKGDRSVCDNYRGITLLSMPSKVFSRVVIQRIQEGAEKQLREEQAGFRKGRSTTEQLFTIRYIIEQCTEWNATLYVNYVDFEKAFDSIHRDSLWSIMKYYGIPDKLIRMVKLLYDTFDCAVLEDGEESEWFRVTTGVKQGCTMSGFLFLLVIDFLMKRTTKREPTGIRWNFTTKLEDLDFADDLALLSSKFQDIQQKTQSLHENASGVGLKINISKTKVMRLNSNIKEQVKIEGKKIEDVETFTYLGGVVTSKGGCDEDISNRLCKAKTQFRRLRKIWSSSCFSIQTKIKLFNSLVMSVLTYGSETWKTIERDKKKLDTLQNRCLRQLLRVRWPDKISNE</sequence>
<dbReference type="SUPFAM" id="SSF56672">
    <property type="entry name" value="DNA/RNA polymerases"/>
    <property type="match status" value="1"/>
</dbReference>
<reference evidence="2" key="1">
    <citation type="submission" date="2019-08" db="EMBL/GenBank/DDBJ databases">
        <title>The improved chromosome-level genome for the pearl oyster Pinctada fucata martensii using PacBio sequencing and Hi-C.</title>
        <authorList>
            <person name="Zheng Z."/>
        </authorList>
    </citation>
    <scope>NUCLEOTIDE SEQUENCE</scope>
    <source>
        <strain evidence="2">ZZ-2019</strain>
        <tissue evidence="2">Adductor muscle</tissue>
    </source>
</reference>
<evidence type="ECO:0000313" key="2">
    <source>
        <dbReference type="EMBL" id="KAK3082831.1"/>
    </source>
</evidence>
<dbReference type="InterPro" id="IPR000477">
    <property type="entry name" value="RT_dom"/>
</dbReference>
<organism evidence="2 3">
    <name type="scientific">Pinctada imbricata</name>
    <name type="common">Atlantic pearl-oyster</name>
    <name type="synonym">Pinctada martensii</name>
    <dbReference type="NCBI Taxonomy" id="66713"/>
    <lineage>
        <taxon>Eukaryota</taxon>
        <taxon>Metazoa</taxon>
        <taxon>Spiralia</taxon>
        <taxon>Lophotrochozoa</taxon>
        <taxon>Mollusca</taxon>
        <taxon>Bivalvia</taxon>
        <taxon>Autobranchia</taxon>
        <taxon>Pteriomorphia</taxon>
        <taxon>Pterioida</taxon>
        <taxon>Pterioidea</taxon>
        <taxon>Pteriidae</taxon>
        <taxon>Pinctada</taxon>
    </lineage>
</organism>
<dbReference type="PANTHER" id="PTHR47027">
    <property type="entry name" value="REVERSE TRANSCRIPTASE DOMAIN-CONTAINING PROTEIN"/>
    <property type="match status" value="1"/>
</dbReference>
<accession>A0AA89BHQ8</accession>
<feature type="domain" description="Reverse transcriptase" evidence="1">
    <location>
        <begin position="142"/>
        <end position="412"/>
    </location>
</feature>